<comment type="catalytic activity">
    <reaction evidence="1">
        <text>ATP + protein L-histidine = ADP + protein N-phospho-L-histidine.</text>
        <dbReference type="EC" id="2.7.13.3"/>
    </reaction>
</comment>
<evidence type="ECO:0000256" key="2">
    <source>
        <dbReference type="ARBA" id="ARBA00004429"/>
    </source>
</evidence>
<name>A0A2W5KZB2_SPHMC</name>
<evidence type="ECO:0000256" key="4">
    <source>
        <dbReference type="ARBA" id="ARBA00022475"/>
    </source>
</evidence>
<reference evidence="18 19" key="1">
    <citation type="submission" date="2017-08" db="EMBL/GenBank/DDBJ databases">
        <title>Infants hospitalized years apart are colonized by the same room-sourced microbial strains.</title>
        <authorList>
            <person name="Brooks B."/>
            <person name="Olm M.R."/>
            <person name="Firek B.A."/>
            <person name="Baker R."/>
            <person name="Thomas B.C."/>
            <person name="Morowitz M.J."/>
            <person name="Banfield J.F."/>
        </authorList>
    </citation>
    <scope>NUCLEOTIDE SEQUENCE [LARGE SCALE GENOMIC DNA]</scope>
    <source>
        <strain evidence="18">S2_005_003_R2_47</strain>
    </source>
</reference>
<keyword evidence="10 18" id="KW-0418">Kinase</keyword>
<dbReference type="Gene3D" id="3.30.565.10">
    <property type="entry name" value="Histidine kinase-like ATPase, C-terminal domain"/>
    <property type="match status" value="1"/>
</dbReference>
<dbReference type="Proteomes" id="UP000248597">
    <property type="component" value="Unassembled WGS sequence"/>
</dbReference>
<dbReference type="EMBL" id="QFPJ01000015">
    <property type="protein sequence ID" value="PZQ22362.1"/>
    <property type="molecule type" value="Genomic_DNA"/>
</dbReference>
<organism evidence="18 19">
    <name type="scientific">Sphingopyxis macrogoltabida</name>
    <name type="common">Sphingomonas macrogoltabidus</name>
    <dbReference type="NCBI Taxonomy" id="33050"/>
    <lineage>
        <taxon>Bacteria</taxon>
        <taxon>Pseudomonadati</taxon>
        <taxon>Pseudomonadota</taxon>
        <taxon>Alphaproteobacteria</taxon>
        <taxon>Sphingomonadales</taxon>
        <taxon>Sphingomonadaceae</taxon>
        <taxon>Sphingopyxis</taxon>
    </lineage>
</organism>
<dbReference type="GO" id="GO:0005886">
    <property type="term" value="C:plasma membrane"/>
    <property type="evidence" value="ECO:0007669"/>
    <property type="project" value="UniProtKB-SubCell"/>
</dbReference>
<dbReference type="SMART" id="SM00388">
    <property type="entry name" value="HisKA"/>
    <property type="match status" value="1"/>
</dbReference>
<dbReference type="PANTHER" id="PTHR44936">
    <property type="entry name" value="SENSOR PROTEIN CREC"/>
    <property type="match status" value="1"/>
</dbReference>
<dbReference type="SUPFAM" id="SSF55874">
    <property type="entry name" value="ATPase domain of HSP90 chaperone/DNA topoisomerase II/histidine kinase"/>
    <property type="match status" value="1"/>
</dbReference>
<evidence type="ECO:0000256" key="7">
    <source>
        <dbReference type="ARBA" id="ARBA00022679"/>
    </source>
</evidence>
<evidence type="ECO:0000313" key="18">
    <source>
        <dbReference type="EMBL" id="PZQ22362.1"/>
    </source>
</evidence>
<evidence type="ECO:0000256" key="12">
    <source>
        <dbReference type="ARBA" id="ARBA00022989"/>
    </source>
</evidence>
<evidence type="ECO:0000256" key="1">
    <source>
        <dbReference type="ARBA" id="ARBA00000085"/>
    </source>
</evidence>
<feature type="transmembrane region" description="Helical" evidence="15">
    <location>
        <begin position="168"/>
        <end position="189"/>
    </location>
</feature>
<dbReference type="InterPro" id="IPR036097">
    <property type="entry name" value="HisK_dim/P_sf"/>
</dbReference>
<evidence type="ECO:0000256" key="8">
    <source>
        <dbReference type="ARBA" id="ARBA00022692"/>
    </source>
</evidence>
<evidence type="ECO:0000259" key="17">
    <source>
        <dbReference type="PROSITE" id="PS50885"/>
    </source>
</evidence>
<proteinExistence type="predicted"/>
<dbReference type="PANTHER" id="PTHR44936:SF5">
    <property type="entry name" value="SENSOR HISTIDINE KINASE ENVZ"/>
    <property type="match status" value="1"/>
</dbReference>
<gene>
    <name evidence="18" type="ORF">DI569_08640</name>
</gene>
<accession>A0A2W5KZB2</accession>
<dbReference type="GO" id="GO:0000155">
    <property type="term" value="F:phosphorelay sensor kinase activity"/>
    <property type="evidence" value="ECO:0007669"/>
    <property type="project" value="InterPro"/>
</dbReference>
<evidence type="ECO:0000256" key="14">
    <source>
        <dbReference type="ARBA" id="ARBA00023136"/>
    </source>
</evidence>
<feature type="domain" description="Histidine kinase" evidence="16">
    <location>
        <begin position="249"/>
        <end position="449"/>
    </location>
</feature>
<keyword evidence="7" id="KW-0808">Transferase</keyword>
<evidence type="ECO:0000256" key="9">
    <source>
        <dbReference type="ARBA" id="ARBA00022741"/>
    </source>
</evidence>
<dbReference type="InterPro" id="IPR005467">
    <property type="entry name" value="His_kinase_dom"/>
</dbReference>
<dbReference type="InterPro" id="IPR003660">
    <property type="entry name" value="HAMP_dom"/>
</dbReference>
<dbReference type="Gene3D" id="1.10.287.130">
    <property type="match status" value="1"/>
</dbReference>
<evidence type="ECO:0000259" key="16">
    <source>
        <dbReference type="PROSITE" id="PS50109"/>
    </source>
</evidence>
<keyword evidence="14 15" id="KW-0472">Membrane</keyword>
<keyword evidence="13" id="KW-0902">Two-component regulatory system</keyword>
<evidence type="ECO:0000256" key="13">
    <source>
        <dbReference type="ARBA" id="ARBA00023012"/>
    </source>
</evidence>
<evidence type="ECO:0000256" key="10">
    <source>
        <dbReference type="ARBA" id="ARBA00022777"/>
    </source>
</evidence>
<feature type="domain" description="HAMP" evidence="17">
    <location>
        <begin position="189"/>
        <end position="241"/>
    </location>
</feature>
<evidence type="ECO:0000256" key="5">
    <source>
        <dbReference type="ARBA" id="ARBA00022519"/>
    </source>
</evidence>
<dbReference type="AlphaFoldDB" id="A0A2W5KZB2"/>
<dbReference type="CDD" id="cd00075">
    <property type="entry name" value="HATPase"/>
    <property type="match status" value="1"/>
</dbReference>
<dbReference type="Pfam" id="PF00512">
    <property type="entry name" value="HisKA"/>
    <property type="match status" value="1"/>
</dbReference>
<keyword evidence="9" id="KW-0547">Nucleotide-binding</keyword>
<dbReference type="SMART" id="SM00387">
    <property type="entry name" value="HATPase_c"/>
    <property type="match status" value="1"/>
</dbReference>
<keyword evidence="8 15" id="KW-0812">Transmembrane</keyword>
<dbReference type="InterPro" id="IPR003661">
    <property type="entry name" value="HisK_dim/P_dom"/>
</dbReference>
<evidence type="ECO:0000313" key="19">
    <source>
        <dbReference type="Proteomes" id="UP000248597"/>
    </source>
</evidence>
<evidence type="ECO:0000256" key="11">
    <source>
        <dbReference type="ARBA" id="ARBA00022840"/>
    </source>
</evidence>
<evidence type="ECO:0000256" key="3">
    <source>
        <dbReference type="ARBA" id="ARBA00012438"/>
    </source>
</evidence>
<dbReference type="PROSITE" id="PS50885">
    <property type="entry name" value="HAMP"/>
    <property type="match status" value="1"/>
</dbReference>
<evidence type="ECO:0000256" key="15">
    <source>
        <dbReference type="SAM" id="Phobius"/>
    </source>
</evidence>
<evidence type="ECO:0000256" key="6">
    <source>
        <dbReference type="ARBA" id="ARBA00022553"/>
    </source>
</evidence>
<comment type="subcellular location">
    <subcellularLocation>
        <location evidence="2">Cell inner membrane</location>
        <topology evidence="2">Multi-pass membrane protein</topology>
    </subcellularLocation>
</comment>
<keyword evidence="6" id="KW-0597">Phosphoprotein</keyword>
<sequence length="452" mass="48846">MTIRLWPRSLIGQLVFAVAVTLFVAQAINFTLLVRGQRQQALAHGGGMAVARIIDAMDRQDRGFAEPDDAHDDHRDGRRVPKVWIGAAPPPLPPAAVELPDMARYIAGLLTEADVAAQDVRVWALPQRPRLGRTQLPGRTVIAIARIDGRYFAVRSRMAGGGDRLQGFLIWQTLSLYLLLLIPIGFIAWRAAMPLRQLTRAARVSPALRDATPIEEEGPSDVRDLIRAFNAYRARIATMLADKDRMLGAVGHDLRTPLASLRVRVEQVDDDRLRERMIASIEEMTAMLADILALARSGAGTEGQGRIDPAAVVAELAADYREQGKDVTIDSAAGGAAILARPMLIRRALRNLIDNAVAYGLRARLTVRADGDRVRLIVSDDGPGLTEEQIRTLIEPFARGEESRNRATGGAGLGLSIARDIAEGEGGELTLANRAGGGLDAVITLPAAPLQA</sequence>
<dbReference type="PROSITE" id="PS50109">
    <property type="entry name" value="HIS_KIN"/>
    <property type="match status" value="1"/>
</dbReference>
<keyword evidence="5" id="KW-0997">Cell inner membrane</keyword>
<comment type="caution">
    <text evidence="18">The sequence shown here is derived from an EMBL/GenBank/DDBJ whole genome shotgun (WGS) entry which is preliminary data.</text>
</comment>
<dbReference type="SUPFAM" id="SSF47384">
    <property type="entry name" value="Homodimeric domain of signal transducing histidine kinase"/>
    <property type="match status" value="1"/>
</dbReference>
<dbReference type="InterPro" id="IPR003594">
    <property type="entry name" value="HATPase_dom"/>
</dbReference>
<dbReference type="InterPro" id="IPR004358">
    <property type="entry name" value="Sig_transdc_His_kin-like_C"/>
</dbReference>
<keyword evidence="4" id="KW-1003">Cell membrane</keyword>
<dbReference type="EC" id="2.7.13.3" evidence="3"/>
<keyword evidence="12 15" id="KW-1133">Transmembrane helix</keyword>
<dbReference type="GO" id="GO:0005524">
    <property type="term" value="F:ATP binding"/>
    <property type="evidence" value="ECO:0007669"/>
    <property type="project" value="UniProtKB-KW"/>
</dbReference>
<dbReference type="InterPro" id="IPR050980">
    <property type="entry name" value="2C_sensor_his_kinase"/>
</dbReference>
<dbReference type="CDD" id="cd00082">
    <property type="entry name" value="HisKA"/>
    <property type="match status" value="1"/>
</dbReference>
<dbReference type="InterPro" id="IPR036890">
    <property type="entry name" value="HATPase_C_sf"/>
</dbReference>
<dbReference type="PRINTS" id="PR00344">
    <property type="entry name" value="BCTRLSENSOR"/>
</dbReference>
<dbReference type="Pfam" id="PF02518">
    <property type="entry name" value="HATPase_c"/>
    <property type="match status" value="1"/>
</dbReference>
<keyword evidence="11" id="KW-0067">ATP-binding</keyword>
<protein>
    <recommendedName>
        <fullName evidence="3">histidine kinase</fullName>
        <ecNumber evidence="3">2.7.13.3</ecNumber>
    </recommendedName>
</protein>